<accession>A0A1B9IKI6</accession>
<dbReference type="EMBL" id="KI669465">
    <property type="protein sequence ID" value="OCF55901.1"/>
    <property type="molecule type" value="Genomic_DNA"/>
</dbReference>
<comment type="similarity">
    <text evidence="1">Belongs to the SH3BGR family.</text>
</comment>
<dbReference type="AlphaFoldDB" id="A0A1B9IKI6"/>
<feature type="region of interest" description="Disordered" evidence="2">
    <location>
        <begin position="97"/>
        <end position="119"/>
    </location>
</feature>
<feature type="compositionally biased region" description="Gly residues" evidence="2">
    <location>
        <begin position="104"/>
        <end position="115"/>
    </location>
</feature>
<feature type="compositionally biased region" description="Basic and acidic residues" evidence="2">
    <location>
        <begin position="208"/>
        <end position="224"/>
    </location>
</feature>
<dbReference type="PANTHER" id="PTHR12232">
    <property type="entry name" value="SH3 DOMAIN-BINDING GLUTAMIC ACID-RICH-LIKE PROTEIN"/>
    <property type="match status" value="1"/>
</dbReference>
<dbReference type="PROSITE" id="PS51354">
    <property type="entry name" value="GLUTAREDOXIN_2"/>
    <property type="match status" value="1"/>
</dbReference>
<organism evidence="3 4">
    <name type="scientific">Kwoniella mangroviensis CBS 10435</name>
    <dbReference type="NCBI Taxonomy" id="1331196"/>
    <lineage>
        <taxon>Eukaryota</taxon>
        <taxon>Fungi</taxon>
        <taxon>Dikarya</taxon>
        <taxon>Basidiomycota</taxon>
        <taxon>Agaricomycotina</taxon>
        <taxon>Tremellomycetes</taxon>
        <taxon>Tremellales</taxon>
        <taxon>Cryptococcaceae</taxon>
        <taxon>Kwoniella</taxon>
    </lineage>
</organism>
<evidence type="ECO:0000256" key="2">
    <source>
        <dbReference type="SAM" id="MobiDB-lite"/>
    </source>
</evidence>
<evidence type="ECO:0000313" key="4">
    <source>
        <dbReference type="Proteomes" id="UP000092583"/>
    </source>
</evidence>
<dbReference type="OrthoDB" id="2564283at2759"/>
<evidence type="ECO:0000313" key="3">
    <source>
        <dbReference type="EMBL" id="OCF55901.1"/>
    </source>
</evidence>
<dbReference type="Pfam" id="PF04908">
    <property type="entry name" value="SH3BGR"/>
    <property type="match status" value="1"/>
</dbReference>
<dbReference type="InterPro" id="IPR036249">
    <property type="entry name" value="Thioredoxin-like_sf"/>
</dbReference>
<dbReference type="InterPro" id="IPR006993">
    <property type="entry name" value="Glut_rich_SH3-bd"/>
</dbReference>
<dbReference type="Gene3D" id="3.40.30.10">
    <property type="entry name" value="Glutaredoxin"/>
    <property type="match status" value="1"/>
</dbReference>
<gene>
    <name evidence="3" type="ORF">L486_06657</name>
</gene>
<dbReference type="GO" id="GO:0005737">
    <property type="term" value="C:cytoplasm"/>
    <property type="evidence" value="ECO:0007669"/>
    <property type="project" value="TreeGrafter"/>
</dbReference>
<evidence type="ECO:0000256" key="1">
    <source>
        <dbReference type="ARBA" id="ARBA00007764"/>
    </source>
</evidence>
<reference evidence="3 4" key="1">
    <citation type="submission" date="2013-07" db="EMBL/GenBank/DDBJ databases">
        <title>The Genome Sequence of Kwoniella mangroviensis CBS10435.</title>
        <authorList>
            <consortium name="The Broad Institute Genome Sequencing Platform"/>
            <person name="Cuomo C."/>
            <person name="Litvintseva A."/>
            <person name="Chen Y."/>
            <person name="Heitman J."/>
            <person name="Sun S."/>
            <person name="Springer D."/>
            <person name="Dromer F."/>
            <person name="Young S.K."/>
            <person name="Zeng Q."/>
            <person name="Gargeya S."/>
            <person name="Fitzgerald M."/>
            <person name="Abouelleil A."/>
            <person name="Alvarado L."/>
            <person name="Berlin A.M."/>
            <person name="Chapman S.B."/>
            <person name="Dewar J."/>
            <person name="Goldberg J."/>
            <person name="Griggs A."/>
            <person name="Gujja S."/>
            <person name="Hansen M."/>
            <person name="Howarth C."/>
            <person name="Imamovic A."/>
            <person name="Larimer J."/>
            <person name="McCowan C."/>
            <person name="Murphy C."/>
            <person name="Pearson M."/>
            <person name="Priest M."/>
            <person name="Roberts A."/>
            <person name="Saif S."/>
            <person name="Shea T."/>
            <person name="Sykes S."/>
            <person name="Wortman J."/>
            <person name="Nusbaum C."/>
            <person name="Birren B."/>
        </authorList>
    </citation>
    <scope>NUCLEOTIDE SEQUENCE [LARGE SCALE GENOMIC DNA]</scope>
    <source>
        <strain evidence="3 4">CBS 10435</strain>
    </source>
</reference>
<feature type="region of interest" description="Disordered" evidence="2">
    <location>
        <begin position="201"/>
        <end position="238"/>
    </location>
</feature>
<proteinExistence type="inferred from homology"/>
<dbReference type="Proteomes" id="UP000092583">
    <property type="component" value="Unassembled WGS sequence"/>
</dbReference>
<dbReference type="PANTHER" id="PTHR12232:SF0">
    <property type="entry name" value="THIOREDOXIN DOMAIN-CONTAINING PROTEIN"/>
    <property type="match status" value="1"/>
</dbReference>
<name>A0A1B9IKI6_9TREE</name>
<sequence length="273" mass="30506">MAPPLVTIYVTSLTSAPKVRKHIDLLRRSLKGLEIPYEEYDLVMDEEAKKKWQRSKPPGMVVGLPGYLVGGEWVGTMEDFEDAVETQTLESFLKQDLDLSHPGGSTGGGADGGQGELPSQKSIQEVELEKLMREMTNEDLDKLMGELGVDESTTKIGLIDNKSQDEISDVKESEKGLLDDLKDELSLDKNEDKVLKGVEEDDFTSSIKLKEEDTRSTKEEDKEINAPSDQGQGEGIKGMIEENDIVKELKKEFLSDKREDKDIDDIINKEKVD</sequence>
<dbReference type="InterPro" id="IPR051033">
    <property type="entry name" value="SH3BGR"/>
</dbReference>
<dbReference type="SUPFAM" id="SSF52833">
    <property type="entry name" value="Thioredoxin-like"/>
    <property type="match status" value="1"/>
</dbReference>
<keyword evidence="4" id="KW-1185">Reference proteome</keyword>
<protein>
    <submittedName>
        <fullName evidence="3">Uncharacterized protein</fullName>
    </submittedName>
</protein>
<reference evidence="4" key="2">
    <citation type="submission" date="2013-12" db="EMBL/GenBank/DDBJ databases">
        <title>Evolution of pathogenesis and genome organization in the Tremellales.</title>
        <authorList>
            <person name="Cuomo C."/>
            <person name="Litvintseva A."/>
            <person name="Heitman J."/>
            <person name="Chen Y."/>
            <person name="Sun S."/>
            <person name="Springer D."/>
            <person name="Dromer F."/>
            <person name="Young S."/>
            <person name="Zeng Q."/>
            <person name="Chapman S."/>
            <person name="Gujja S."/>
            <person name="Saif S."/>
            <person name="Birren B."/>
        </authorList>
    </citation>
    <scope>NUCLEOTIDE SEQUENCE [LARGE SCALE GENOMIC DNA]</scope>
    <source>
        <strain evidence="4">CBS 10435</strain>
    </source>
</reference>